<dbReference type="EMBL" id="CAJOBB010000682">
    <property type="protein sequence ID" value="CAF3729817.1"/>
    <property type="molecule type" value="Genomic_DNA"/>
</dbReference>
<protein>
    <recommendedName>
        <fullName evidence="1">TLDc domain-containing protein</fullName>
    </recommendedName>
</protein>
<dbReference type="InterPro" id="IPR011333">
    <property type="entry name" value="SKP1/BTB/POZ_sf"/>
</dbReference>
<dbReference type="Pfam" id="PF07534">
    <property type="entry name" value="TLD"/>
    <property type="match status" value="1"/>
</dbReference>
<organism evidence="2 4">
    <name type="scientific">Adineta steineri</name>
    <dbReference type="NCBI Taxonomy" id="433720"/>
    <lineage>
        <taxon>Eukaryota</taxon>
        <taxon>Metazoa</taxon>
        <taxon>Spiralia</taxon>
        <taxon>Gnathifera</taxon>
        <taxon>Rotifera</taxon>
        <taxon>Eurotatoria</taxon>
        <taxon>Bdelloidea</taxon>
        <taxon>Adinetida</taxon>
        <taxon>Adinetidae</taxon>
        <taxon>Adineta</taxon>
    </lineage>
</organism>
<evidence type="ECO:0000313" key="3">
    <source>
        <dbReference type="EMBL" id="CAF3729817.1"/>
    </source>
</evidence>
<dbReference type="CDD" id="cd18316">
    <property type="entry name" value="BTB_POZ_KCTD-like"/>
    <property type="match status" value="1"/>
</dbReference>
<proteinExistence type="predicted"/>
<dbReference type="Proteomes" id="UP000663868">
    <property type="component" value="Unassembled WGS sequence"/>
</dbReference>
<accession>A0A813ZU26</accession>
<comment type="caution">
    <text evidence="2">The sequence shown here is derived from an EMBL/GenBank/DDBJ whole genome shotgun (WGS) entry which is preliminary data.</text>
</comment>
<dbReference type="PROSITE" id="PS51886">
    <property type="entry name" value="TLDC"/>
    <property type="match status" value="1"/>
</dbReference>
<sequence length="358" mass="40924">MNSALANLHDNVKQLRLGFNKLRQDVLLKLNEYNDSIQATERLCCEVIKMHSELRKPMAALRKGVVILNVGGEKYTTSIETLTQEKNTFFTLLFSRRWELEQDPEDKSIFIDRNGKMFSYILDYLRSNVIPTNMIKDETFLQSLLIEAHYFRLHKLIHAITESLRIRHKVEKEDEERLATEKSILNGALLQPEHKAKLNEFCGKANQKWELIYKATRDGFSASAFHTHCNNKGPTMTIIRSNNNCIFGGYTVVPWTSNSQCKADRTAFLFTLINPHNIPPTKYIIRSDRAAYAVYHNNSYGAIFGGGYDIHVSDNSNKNNSSSTDFPHSYIDTTGKGNNTFTGAKNFTTFEVEVYKVG</sequence>
<dbReference type="GO" id="GO:0051260">
    <property type="term" value="P:protein homooligomerization"/>
    <property type="evidence" value="ECO:0007669"/>
    <property type="project" value="InterPro"/>
</dbReference>
<dbReference type="PANTHER" id="PTHR11145">
    <property type="entry name" value="BTB/POZ DOMAIN-CONTAINING ADAPTER FOR CUL3-MEDIATED RHOA DEGRADATION PROTEIN FAMILY MEMBER"/>
    <property type="match status" value="1"/>
</dbReference>
<dbReference type="AlphaFoldDB" id="A0A813ZU26"/>
<feature type="domain" description="TLDc" evidence="1">
    <location>
        <begin position="183"/>
        <end position="358"/>
    </location>
</feature>
<dbReference type="InterPro" id="IPR006571">
    <property type="entry name" value="TLDc_dom"/>
</dbReference>
<dbReference type="SMART" id="SM00225">
    <property type="entry name" value="BTB"/>
    <property type="match status" value="1"/>
</dbReference>
<dbReference type="SMART" id="SM00584">
    <property type="entry name" value="TLDc"/>
    <property type="match status" value="1"/>
</dbReference>
<dbReference type="Gene3D" id="3.30.710.10">
    <property type="entry name" value="Potassium Channel Kv1.1, Chain A"/>
    <property type="match status" value="1"/>
</dbReference>
<name>A0A813ZU26_9BILA</name>
<dbReference type="PANTHER" id="PTHR11145:SF8">
    <property type="entry name" value="RE57120P"/>
    <property type="match status" value="1"/>
</dbReference>
<dbReference type="InterPro" id="IPR003131">
    <property type="entry name" value="T1-type_BTB"/>
</dbReference>
<gene>
    <name evidence="2" type="ORF">IZO911_LOCUS12369</name>
    <name evidence="3" type="ORF">KXQ929_LOCUS12976</name>
</gene>
<dbReference type="SUPFAM" id="SSF54695">
    <property type="entry name" value="POZ domain"/>
    <property type="match status" value="1"/>
</dbReference>
<dbReference type="EMBL" id="CAJNOE010000095">
    <property type="protein sequence ID" value="CAF0903246.1"/>
    <property type="molecule type" value="Genomic_DNA"/>
</dbReference>
<evidence type="ECO:0000313" key="4">
    <source>
        <dbReference type="Proteomes" id="UP000663860"/>
    </source>
</evidence>
<dbReference type="Proteomes" id="UP000663860">
    <property type="component" value="Unassembled WGS sequence"/>
</dbReference>
<reference evidence="2" key="1">
    <citation type="submission" date="2021-02" db="EMBL/GenBank/DDBJ databases">
        <authorList>
            <person name="Nowell W R."/>
        </authorList>
    </citation>
    <scope>NUCLEOTIDE SEQUENCE</scope>
</reference>
<evidence type="ECO:0000313" key="2">
    <source>
        <dbReference type="EMBL" id="CAF0903246.1"/>
    </source>
</evidence>
<evidence type="ECO:0000259" key="1">
    <source>
        <dbReference type="PROSITE" id="PS51886"/>
    </source>
</evidence>
<dbReference type="Pfam" id="PF02214">
    <property type="entry name" value="BTB_2"/>
    <property type="match status" value="1"/>
</dbReference>
<dbReference type="InterPro" id="IPR045068">
    <property type="entry name" value="BACURD1-3"/>
</dbReference>
<dbReference type="InterPro" id="IPR000210">
    <property type="entry name" value="BTB/POZ_dom"/>
</dbReference>